<proteinExistence type="predicted"/>
<dbReference type="EMBL" id="JAEKMH010000001">
    <property type="protein sequence ID" value="MBJ3783817.1"/>
    <property type="molecule type" value="Genomic_DNA"/>
</dbReference>
<dbReference type="InterPro" id="IPR048667">
    <property type="entry name" value="Imm5-like"/>
</dbReference>
<dbReference type="AlphaFoldDB" id="A0A934IT32"/>
<gene>
    <name evidence="2" type="ORF">JEQ47_03705</name>
</gene>
<sequence length="163" mass="17085">MRRVALWAAGYAARALPVFERQHPGDPGPRDAVAAGRAFAEGATRDKALRTAAWAAHKAAGRAPDALAKHAARAAMLTAAVAYTHTDLTEGDQGISQAQHLLGPVVYAAMALGAEDLLDQAVADAPPELIRLLLLFPPQPGGRTQLKQLFQKLDAALRAGGAR</sequence>
<evidence type="ECO:0000259" key="1">
    <source>
        <dbReference type="Pfam" id="PF21805"/>
    </source>
</evidence>
<accession>A0A934IT32</accession>
<reference evidence="2" key="1">
    <citation type="submission" date="2020-12" db="EMBL/GenBank/DDBJ databases">
        <title>Devosia sp. MSA67 isolated from Mo River.</title>
        <authorList>
            <person name="Ma F."/>
            <person name="Zi Z."/>
        </authorList>
    </citation>
    <scope>NUCLEOTIDE SEQUENCE</scope>
    <source>
        <strain evidence="2">MSA67</strain>
    </source>
</reference>
<organism evidence="2 3">
    <name type="scientific">Devosia sediminis</name>
    <dbReference type="NCBI Taxonomy" id="2798801"/>
    <lineage>
        <taxon>Bacteria</taxon>
        <taxon>Pseudomonadati</taxon>
        <taxon>Pseudomonadota</taxon>
        <taxon>Alphaproteobacteria</taxon>
        <taxon>Hyphomicrobiales</taxon>
        <taxon>Devosiaceae</taxon>
        <taxon>Devosia</taxon>
    </lineage>
</organism>
<comment type="caution">
    <text evidence="2">The sequence shown here is derived from an EMBL/GenBank/DDBJ whole genome shotgun (WGS) entry which is preliminary data.</text>
</comment>
<protein>
    <recommendedName>
        <fullName evidence="1">Imm-5-like domain-containing protein</fullName>
    </recommendedName>
</protein>
<dbReference type="Proteomes" id="UP000602124">
    <property type="component" value="Unassembled WGS sequence"/>
</dbReference>
<dbReference type="Pfam" id="PF21805">
    <property type="entry name" value="Imm5_like"/>
    <property type="match status" value="1"/>
</dbReference>
<keyword evidence="3" id="KW-1185">Reference proteome</keyword>
<feature type="domain" description="Imm-5-like" evidence="1">
    <location>
        <begin position="2"/>
        <end position="86"/>
    </location>
</feature>
<evidence type="ECO:0000313" key="3">
    <source>
        <dbReference type="Proteomes" id="UP000602124"/>
    </source>
</evidence>
<dbReference type="RefSeq" id="WP_198875032.1">
    <property type="nucleotide sequence ID" value="NZ_JAEKMH010000001.1"/>
</dbReference>
<name>A0A934IT32_9HYPH</name>
<evidence type="ECO:0000313" key="2">
    <source>
        <dbReference type="EMBL" id="MBJ3783817.1"/>
    </source>
</evidence>